<reference evidence="2 3" key="1">
    <citation type="submission" date="2019-08" db="EMBL/GenBank/DDBJ databases">
        <title>Draft genome sequences of two oriental melons (Cucumis melo L. var makuwa).</title>
        <authorList>
            <person name="Kwon S.-Y."/>
        </authorList>
    </citation>
    <scope>NUCLEOTIDE SEQUENCE [LARGE SCALE GENOMIC DNA]</scope>
    <source>
        <strain evidence="3">cv. SW 3</strain>
        <tissue evidence="2">Leaf</tissue>
    </source>
</reference>
<protein>
    <submittedName>
        <fullName evidence="2">CACTA en-spm transposon protein</fullName>
    </submittedName>
</protein>
<dbReference type="EMBL" id="SSTE01021801">
    <property type="protein sequence ID" value="KAA0032327.1"/>
    <property type="molecule type" value="Genomic_DNA"/>
</dbReference>
<proteinExistence type="predicted"/>
<dbReference type="PANTHER" id="PTHR10775">
    <property type="entry name" value="OS08G0208400 PROTEIN"/>
    <property type="match status" value="1"/>
</dbReference>
<feature type="region of interest" description="Disordered" evidence="1">
    <location>
        <begin position="199"/>
        <end position="225"/>
    </location>
</feature>
<name>A0A5A7SSE5_CUCMM</name>
<sequence length="337" mass="38831">MFGMLNDLPAPIEHEEEIEELRLEDEMPMNVGVEIDGDRTNNIFQDLLNEARNELYPGCSEFLSLNFLVKLMHVKVLNGWSNKSFDMLLELLRATFPMCSTTIPSSFYEAKRKLRDLCLGYETIHACKYDYRGGSTLILNFPDFACDPRNVRLSLASDRFNLFGQMTIMSSSYPRNNFMETDAIFLEFEDDLYNIAGGSSSVDDNTTRSSSQQPATPTPTPRRRAQSRLLELECHVAINERISMAITHGAEKPISLHAVRFNQAIGQLFVLDFNDQVMNRFVEHQMLTTFKEFRIDCHRHFKKYSDPEEARANPPNTLVGRHEDCHFLCDHYISRAF</sequence>
<dbReference type="AlphaFoldDB" id="A0A5A7SSE5"/>
<evidence type="ECO:0000313" key="3">
    <source>
        <dbReference type="Proteomes" id="UP000321393"/>
    </source>
</evidence>
<dbReference type="OrthoDB" id="3261594at2759"/>
<evidence type="ECO:0000313" key="2">
    <source>
        <dbReference type="EMBL" id="KAA0032327.1"/>
    </source>
</evidence>
<evidence type="ECO:0000256" key="1">
    <source>
        <dbReference type="SAM" id="MobiDB-lite"/>
    </source>
</evidence>
<accession>A0A5A7SSE5</accession>
<comment type="caution">
    <text evidence="2">The sequence shown here is derived from an EMBL/GenBank/DDBJ whole genome shotgun (WGS) entry which is preliminary data.</text>
</comment>
<dbReference type="PANTHER" id="PTHR10775:SF185">
    <property type="entry name" value="OS08G0208400 PROTEIN"/>
    <property type="match status" value="1"/>
</dbReference>
<dbReference type="Proteomes" id="UP000321393">
    <property type="component" value="Unassembled WGS sequence"/>
</dbReference>
<gene>
    <name evidence="2" type="ORF">E6C27_scaffold219G001860</name>
</gene>
<organism evidence="2 3">
    <name type="scientific">Cucumis melo var. makuwa</name>
    <name type="common">Oriental melon</name>
    <dbReference type="NCBI Taxonomy" id="1194695"/>
    <lineage>
        <taxon>Eukaryota</taxon>
        <taxon>Viridiplantae</taxon>
        <taxon>Streptophyta</taxon>
        <taxon>Embryophyta</taxon>
        <taxon>Tracheophyta</taxon>
        <taxon>Spermatophyta</taxon>
        <taxon>Magnoliopsida</taxon>
        <taxon>eudicotyledons</taxon>
        <taxon>Gunneridae</taxon>
        <taxon>Pentapetalae</taxon>
        <taxon>rosids</taxon>
        <taxon>fabids</taxon>
        <taxon>Cucurbitales</taxon>
        <taxon>Cucurbitaceae</taxon>
        <taxon>Benincaseae</taxon>
        <taxon>Cucumis</taxon>
    </lineage>
</organism>